<evidence type="ECO:0000256" key="1">
    <source>
        <dbReference type="ARBA" id="ARBA00004123"/>
    </source>
</evidence>
<evidence type="ECO:0000256" key="12">
    <source>
        <dbReference type="SAM" id="MobiDB-lite"/>
    </source>
</evidence>
<evidence type="ECO:0000256" key="11">
    <source>
        <dbReference type="RuleBase" id="RU000682"/>
    </source>
</evidence>
<feature type="compositionally biased region" description="Acidic residues" evidence="12">
    <location>
        <begin position="229"/>
        <end position="238"/>
    </location>
</feature>
<gene>
    <name evidence="15" type="ORF">GPM918_LOCUS5942</name>
    <name evidence="16" type="ORF">SRO942_LOCUS5942</name>
</gene>
<dbReference type="PROSITE" id="PS50023">
    <property type="entry name" value="LIM_DOMAIN_2"/>
    <property type="match status" value="2"/>
</dbReference>
<dbReference type="InterPro" id="IPR049618">
    <property type="entry name" value="Lhx1/5_LIM1"/>
</dbReference>
<dbReference type="Pfam" id="PF00412">
    <property type="entry name" value="LIM"/>
    <property type="match status" value="2"/>
</dbReference>
<evidence type="ECO:0000256" key="5">
    <source>
        <dbReference type="ARBA" id="ARBA00023038"/>
    </source>
</evidence>
<evidence type="ECO:0000313" key="16">
    <source>
        <dbReference type="EMBL" id="CAF3636094.1"/>
    </source>
</evidence>
<evidence type="ECO:0000256" key="6">
    <source>
        <dbReference type="ARBA" id="ARBA00023125"/>
    </source>
</evidence>
<keyword evidence="7 9" id="KW-0371">Homeobox</keyword>
<dbReference type="FunFam" id="2.10.110.10:FF:000006">
    <property type="entry name" value="LIM homeobox transcription factor 1-beta"/>
    <property type="match status" value="1"/>
</dbReference>
<dbReference type="Gene3D" id="2.10.110.10">
    <property type="entry name" value="Cysteine Rich Protein"/>
    <property type="match status" value="2"/>
</dbReference>
<feature type="region of interest" description="Disordered" evidence="12">
    <location>
        <begin position="173"/>
        <end position="293"/>
    </location>
</feature>
<dbReference type="GO" id="GO:0000981">
    <property type="term" value="F:DNA-binding transcription factor activity, RNA polymerase II-specific"/>
    <property type="evidence" value="ECO:0007669"/>
    <property type="project" value="InterPro"/>
</dbReference>
<dbReference type="EMBL" id="CAJOBC010000889">
    <property type="protein sequence ID" value="CAF3636094.1"/>
    <property type="molecule type" value="Genomic_DNA"/>
</dbReference>
<evidence type="ECO:0000256" key="9">
    <source>
        <dbReference type="PROSITE-ProRule" id="PRU00108"/>
    </source>
</evidence>
<dbReference type="AlphaFoldDB" id="A0A813VZ14"/>
<dbReference type="PROSITE" id="PS00478">
    <property type="entry name" value="LIM_DOMAIN_1"/>
    <property type="match status" value="2"/>
</dbReference>
<feature type="region of interest" description="Disordered" evidence="12">
    <location>
        <begin position="418"/>
        <end position="465"/>
    </location>
</feature>
<keyword evidence="3" id="KW-0677">Repeat</keyword>
<dbReference type="InterPro" id="IPR001356">
    <property type="entry name" value="HD"/>
</dbReference>
<dbReference type="FunFam" id="1.10.10.60:FF:000075">
    <property type="entry name" value="LIM/homeobox protein Lhx1"/>
    <property type="match status" value="1"/>
</dbReference>
<dbReference type="SMART" id="SM00389">
    <property type="entry name" value="HOX"/>
    <property type="match status" value="1"/>
</dbReference>
<evidence type="ECO:0000259" key="14">
    <source>
        <dbReference type="PROSITE" id="PS50071"/>
    </source>
</evidence>
<dbReference type="SUPFAM" id="SSF57716">
    <property type="entry name" value="Glucocorticoid receptor-like (DNA-binding domain)"/>
    <property type="match status" value="2"/>
</dbReference>
<evidence type="ECO:0000256" key="10">
    <source>
        <dbReference type="PROSITE-ProRule" id="PRU00125"/>
    </source>
</evidence>
<dbReference type="InterPro" id="IPR017970">
    <property type="entry name" value="Homeobox_CS"/>
</dbReference>
<dbReference type="PROSITE" id="PS00027">
    <property type="entry name" value="HOMEOBOX_1"/>
    <property type="match status" value="1"/>
</dbReference>
<evidence type="ECO:0000256" key="3">
    <source>
        <dbReference type="ARBA" id="ARBA00022737"/>
    </source>
</evidence>
<feature type="compositionally biased region" description="Low complexity" evidence="12">
    <location>
        <begin position="210"/>
        <end position="222"/>
    </location>
</feature>
<feature type="domain" description="LIM zinc-binding" evidence="13">
    <location>
        <begin position="7"/>
        <end position="66"/>
    </location>
</feature>
<evidence type="ECO:0000256" key="2">
    <source>
        <dbReference type="ARBA" id="ARBA00022723"/>
    </source>
</evidence>
<dbReference type="SMART" id="SM00132">
    <property type="entry name" value="LIM"/>
    <property type="match status" value="2"/>
</dbReference>
<proteinExistence type="predicted"/>
<evidence type="ECO:0000259" key="13">
    <source>
        <dbReference type="PROSITE" id="PS50023"/>
    </source>
</evidence>
<keyword evidence="4 10" id="KW-0862">Zinc</keyword>
<dbReference type="CDD" id="cd00086">
    <property type="entry name" value="homeodomain"/>
    <property type="match status" value="1"/>
</dbReference>
<dbReference type="GO" id="GO:0000977">
    <property type="term" value="F:RNA polymerase II transcription regulatory region sequence-specific DNA binding"/>
    <property type="evidence" value="ECO:0007669"/>
    <property type="project" value="TreeGrafter"/>
</dbReference>
<dbReference type="GO" id="GO:0008270">
    <property type="term" value="F:zinc ion binding"/>
    <property type="evidence" value="ECO:0007669"/>
    <property type="project" value="InterPro"/>
</dbReference>
<dbReference type="Proteomes" id="UP000681722">
    <property type="component" value="Unassembled WGS sequence"/>
</dbReference>
<feature type="compositionally biased region" description="Low complexity" evidence="12">
    <location>
        <begin position="444"/>
        <end position="456"/>
    </location>
</feature>
<sequence length="465" mass="52447">MFEMTLTNCAGCGEPILDKFLFQVLDRVWHSHCIKCMDCCTHLTEKCFSRDGKLFCRSDFFRRYGPKCSGCQQGIAPEAFVRKARDNVYHMDCFKCCSCSKQMSTGEELYMTQDNRFLCKDDFIRNTTKDFPVGICKSDFDDDEKSSMENISDNRHLPRTTYHRLSNELKCERDNDLSTTTTPNTSSHDYDKENNLNEINGHHHCLSQPSTLTNTDSNLSSSDLKDENIDMDDLDSDSEIGNGNDCGLNGSSSGCSSSHSHKKNGVIDQDGSGGSSNGNNSNGGPKKRGPRTTIKTKQLEMLKSAFATTPKPTRHIREELARETGLAMRVIQVWFQNRRSKERRIKQSTYSNGGRRNYLRRIPGDRRPFDESEILGHHGLSYIADQFQCEFPYQQPSFNEFVMHQRLGYGAPLEHMANGSNEIPFGSENVPNGPPPVPDSDELPQQFNGGQPNGQFSTLHDSSWG</sequence>
<evidence type="ECO:0000313" key="17">
    <source>
        <dbReference type="Proteomes" id="UP000663829"/>
    </source>
</evidence>
<keyword evidence="5 10" id="KW-0440">LIM domain</keyword>
<feature type="compositionally biased region" description="Low complexity" evidence="12">
    <location>
        <begin position="241"/>
        <end position="258"/>
    </location>
</feature>
<reference evidence="15" key="1">
    <citation type="submission" date="2021-02" db="EMBL/GenBank/DDBJ databases">
        <authorList>
            <person name="Nowell W R."/>
        </authorList>
    </citation>
    <scope>NUCLEOTIDE SEQUENCE</scope>
</reference>
<feature type="domain" description="LIM zinc-binding" evidence="13">
    <location>
        <begin position="67"/>
        <end position="129"/>
    </location>
</feature>
<evidence type="ECO:0000256" key="7">
    <source>
        <dbReference type="ARBA" id="ARBA00023155"/>
    </source>
</evidence>
<dbReference type="Gene3D" id="1.10.10.60">
    <property type="entry name" value="Homeodomain-like"/>
    <property type="match status" value="1"/>
</dbReference>
<feature type="compositionally biased region" description="Polar residues" evidence="12">
    <location>
        <begin position="177"/>
        <end position="187"/>
    </location>
</feature>
<comment type="caution">
    <text evidence="15">The sequence shown here is derived from an EMBL/GenBank/DDBJ whole genome shotgun (WGS) entry which is preliminary data.</text>
</comment>
<dbReference type="InterPro" id="IPR001781">
    <property type="entry name" value="Znf_LIM"/>
</dbReference>
<feature type="DNA-binding region" description="Homeobox" evidence="9">
    <location>
        <begin position="287"/>
        <end position="346"/>
    </location>
</feature>
<dbReference type="CDD" id="cd09367">
    <property type="entry name" value="LIM1_Lhx1_Lhx5"/>
    <property type="match status" value="1"/>
</dbReference>
<protein>
    <submittedName>
        <fullName evidence="15">Uncharacterized protein</fullName>
    </submittedName>
</protein>
<keyword evidence="8 9" id="KW-0539">Nucleus</keyword>
<dbReference type="SUPFAM" id="SSF46689">
    <property type="entry name" value="Homeodomain-like"/>
    <property type="match status" value="1"/>
</dbReference>
<evidence type="ECO:0000313" key="15">
    <source>
        <dbReference type="EMBL" id="CAF0848437.1"/>
    </source>
</evidence>
<dbReference type="InterPro" id="IPR050453">
    <property type="entry name" value="LIM_Homeobox_TF"/>
</dbReference>
<evidence type="ECO:0000256" key="4">
    <source>
        <dbReference type="ARBA" id="ARBA00022833"/>
    </source>
</evidence>
<keyword evidence="17" id="KW-1185">Reference proteome</keyword>
<keyword evidence="2 10" id="KW-0479">Metal-binding</keyword>
<name>A0A813VZ14_9BILA</name>
<dbReference type="InterPro" id="IPR009057">
    <property type="entry name" value="Homeodomain-like_sf"/>
</dbReference>
<dbReference type="PANTHER" id="PTHR24208">
    <property type="entry name" value="LIM/HOMEOBOX PROTEIN LHX"/>
    <property type="match status" value="1"/>
</dbReference>
<dbReference type="PROSITE" id="PS50071">
    <property type="entry name" value="HOMEOBOX_2"/>
    <property type="match status" value="1"/>
</dbReference>
<organism evidence="15 17">
    <name type="scientific">Didymodactylos carnosus</name>
    <dbReference type="NCBI Taxonomy" id="1234261"/>
    <lineage>
        <taxon>Eukaryota</taxon>
        <taxon>Metazoa</taxon>
        <taxon>Spiralia</taxon>
        <taxon>Gnathifera</taxon>
        <taxon>Rotifera</taxon>
        <taxon>Eurotatoria</taxon>
        <taxon>Bdelloidea</taxon>
        <taxon>Philodinida</taxon>
        <taxon>Philodinidae</taxon>
        <taxon>Didymodactylos</taxon>
    </lineage>
</organism>
<dbReference type="OrthoDB" id="10068367at2759"/>
<feature type="domain" description="Homeobox" evidence="14">
    <location>
        <begin position="285"/>
        <end position="345"/>
    </location>
</feature>
<evidence type="ECO:0000256" key="8">
    <source>
        <dbReference type="ARBA" id="ARBA00023242"/>
    </source>
</evidence>
<dbReference type="Proteomes" id="UP000663829">
    <property type="component" value="Unassembled WGS sequence"/>
</dbReference>
<comment type="subcellular location">
    <subcellularLocation>
        <location evidence="1 9 11">Nucleus</location>
    </subcellularLocation>
</comment>
<dbReference type="PANTHER" id="PTHR24208:SF105">
    <property type="entry name" value="DLIM1"/>
    <property type="match status" value="1"/>
</dbReference>
<dbReference type="GO" id="GO:0005634">
    <property type="term" value="C:nucleus"/>
    <property type="evidence" value="ECO:0007669"/>
    <property type="project" value="UniProtKB-SubCell"/>
</dbReference>
<accession>A0A813VZ14</accession>
<keyword evidence="6 9" id="KW-0238">DNA-binding</keyword>
<dbReference type="Pfam" id="PF00046">
    <property type="entry name" value="Homeodomain"/>
    <property type="match status" value="1"/>
</dbReference>
<dbReference type="GO" id="GO:0030182">
    <property type="term" value="P:neuron differentiation"/>
    <property type="evidence" value="ECO:0007669"/>
    <property type="project" value="TreeGrafter"/>
</dbReference>
<dbReference type="EMBL" id="CAJNOQ010000889">
    <property type="protein sequence ID" value="CAF0848437.1"/>
    <property type="molecule type" value="Genomic_DNA"/>
</dbReference>